<reference evidence="7 8" key="1">
    <citation type="journal article" date="2017" name="Gigascience">
        <title>Draft genome of the honey bee ectoparasitic mite, Tropilaelaps mercedesae, is shaped by the parasitic life history.</title>
        <authorList>
            <person name="Dong X."/>
            <person name="Armstrong S.D."/>
            <person name="Xia D."/>
            <person name="Makepeace B.L."/>
            <person name="Darby A.C."/>
            <person name="Kadowaki T."/>
        </authorList>
    </citation>
    <scope>NUCLEOTIDE SEQUENCE [LARGE SCALE GENOMIC DNA]</scope>
    <source>
        <strain evidence="7">Wuxi-XJTLU</strain>
    </source>
</reference>
<comment type="catalytic activity">
    <reaction evidence="5">
        <text>guanosine(9) in tRNA + S-adenosyl-L-methionine = N(1)-methylguanosine(9) in tRNA + S-adenosyl-L-homocysteine + H(+)</text>
        <dbReference type="Rhea" id="RHEA:43156"/>
        <dbReference type="Rhea" id="RHEA-COMP:10367"/>
        <dbReference type="Rhea" id="RHEA-COMP:10368"/>
        <dbReference type="ChEBI" id="CHEBI:15378"/>
        <dbReference type="ChEBI" id="CHEBI:57856"/>
        <dbReference type="ChEBI" id="CHEBI:59789"/>
        <dbReference type="ChEBI" id="CHEBI:73542"/>
        <dbReference type="ChEBI" id="CHEBI:74269"/>
        <dbReference type="EC" id="2.1.1.221"/>
    </reaction>
</comment>
<gene>
    <name evidence="7" type="ORF">BIW11_03466</name>
</gene>
<dbReference type="Gene3D" id="3.40.1280.30">
    <property type="match status" value="1"/>
</dbReference>
<evidence type="ECO:0000256" key="1">
    <source>
        <dbReference type="ARBA" id="ARBA00012797"/>
    </source>
</evidence>
<dbReference type="InterPro" id="IPR028564">
    <property type="entry name" value="MT_TRM10-typ"/>
</dbReference>
<dbReference type="PROSITE" id="PS51675">
    <property type="entry name" value="SAM_MT_TRM10"/>
    <property type="match status" value="1"/>
</dbReference>
<keyword evidence="2 7" id="KW-0489">Methyltransferase</keyword>
<keyword evidence="4" id="KW-0949">S-adenosyl-L-methionine</keyword>
<keyword evidence="8" id="KW-1185">Reference proteome</keyword>
<dbReference type="GO" id="GO:0005654">
    <property type="term" value="C:nucleoplasm"/>
    <property type="evidence" value="ECO:0007669"/>
    <property type="project" value="TreeGrafter"/>
</dbReference>
<evidence type="ECO:0000256" key="2">
    <source>
        <dbReference type="ARBA" id="ARBA00022603"/>
    </source>
</evidence>
<sequence length="223" mass="25471">MADSECKIQVALDLSVHSLMTDAERMKAGKQTQRCYSLNRRTDRPLQLYLTGLEGTEYWTDKVSGFDKWDIHHVKSGHAEYFGKDKVVYLSGDSENELNELIESEVYIIGCMVDHNRHKGVTHQRALDAGVRHARLPLDKYVDMKTRKVLTIDHCFEILLNRVNGMTWREAIIKAIPARKGAQIKDHVDNSDESENEIEENAFECGKSAAETKDLSETQCEEI</sequence>
<evidence type="ECO:0000256" key="4">
    <source>
        <dbReference type="ARBA" id="ARBA00022691"/>
    </source>
</evidence>
<name>A0A1V9XKR4_9ACAR</name>
<dbReference type="PANTHER" id="PTHR13563">
    <property type="entry name" value="TRNA (GUANINE-9-) METHYLTRANSFERASE"/>
    <property type="match status" value="1"/>
</dbReference>
<dbReference type="CDD" id="cd18101">
    <property type="entry name" value="Trm10euk_A"/>
    <property type="match status" value="1"/>
</dbReference>
<feature type="domain" description="SAM-dependent MTase TRM10-type" evidence="6">
    <location>
        <begin position="1"/>
        <end position="183"/>
    </location>
</feature>
<dbReference type="FunCoup" id="A0A1V9XKR4">
    <property type="interactions" value="1472"/>
</dbReference>
<evidence type="ECO:0000259" key="6">
    <source>
        <dbReference type="PROSITE" id="PS51675"/>
    </source>
</evidence>
<evidence type="ECO:0000313" key="8">
    <source>
        <dbReference type="Proteomes" id="UP000192247"/>
    </source>
</evidence>
<dbReference type="GO" id="GO:0000049">
    <property type="term" value="F:tRNA binding"/>
    <property type="evidence" value="ECO:0007669"/>
    <property type="project" value="TreeGrafter"/>
</dbReference>
<dbReference type="STRING" id="418985.A0A1V9XKR4"/>
<accession>A0A1V9XKR4</accession>
<proteinExistence type="predicted"/>
<evidence type="ECO:0000256" key="3">
    <source>
        <dbReference type="ARBA" id="ARBA00022679"/>
    </source>
</evidence>
<dbReference type="Proteomes" id="UP000192247">
    <property type="component" value="Unassembled WGS sequence"/>
</dbReference>
<dbReference type="InterPro" id="IPR007356">
    <property type="entry name" value="tRNA_m1G_MeTrfase_euk"/>
</dbReference>
<evidence type="ECO:0000313" key="7">
    <source>
        <dbReference type="EMBL" id="OQR74069.1"/>
    </source>
</evidence>
<dbReference type="InParanoid" id="A0A1V9XKR4"/>
<keyword evidence="3 7" id="KW-0808">Transferase</keyword>
<comment type="caution">
    <text evidence="7">The sequence shown here is derived from an EMBL/GenBank/DDBJ whole genome shotgun (WGS) entry which is preliminary data.</text>
</comment>
<dbReference type="EC" id="2.1.1.221" evidence="1"/>
<dbReference type="AlphaFoldDB" id="A0A1V9XKR4"/>
<organism evidence="7 8">
    <name type="scientific">Tropilaelaps mercedesae</name>
    <dbReference type="NCBI Taxonomy" id="418985"/>
    <lineage>
        <taxon>Eukaryota</taxon>
        <taxon>Metazoa</taxon>
        <taxon>Ecdysozoa</taxon>
        <taxon>Arthropoda</taxon>
        <taxon>Chelicerata</taxon>
        <taxon>Arachnida</taxon>
        <taxon>Acari</taxon>
        <taxon>Parasitiformes</taxon>
        <taxon>Mesostigmata</taxon>
        <taxon>Gamasina</taxon>
        <taxon>Dermanyssoidea</taxon>
        <taxon>Laelapidae</taxon>
        <taxon>Tropilaelaps</taxon>
    </lineage>
</organism>
<dbReference type="OrthoDB" id="278300at2759"/>
<evidence type="ECO:0000256" key="5">
    <source>
        <dbReference type="ARBA" id="ARBA00048434"/>
    </source>
</evidence>
<dbReference type="GO" id="GO:0002939">
    <property type="term" value="P:tRNA N1-guanine methylation"/>
    <property type="evidence" value="ECO:0007669"/>
    <property type="project" value="TreeGrafter"/>
</dbReference>
<dbReference type="PANTHER" id="PTHR13563:SF13">
    <property type="entry name" value="TRNA METHYLTRANSFERASE 10 HOMOLOG A"/>
    <property type="match status" value="1"/>
</dbReference>
<protein>
    <recommendedName>
        <fullName evidence="1">tRNA (guanine(9)-N(1))-methyltransferase</fullName>
        <ecNumber evidence="1">2.1.1.221</ecNumber>
    </recommendedName>
</protein>
<dbReference type="InterPro" id="IPR038459">
    <property type="entry name" value="MT_TRM10-typ_sf"/>
</dbReference>
<dbReference type="EMBL" id="MNPL01008780">
    <property type="protein sequence ID" value="OQR74069.1"/>
    <property type="molecule type" value="Genomic_DNA"/>
</dbReference>
<dbReference type="GO" id="GO:0052905">
    <property type="term" value="F:tRNA (guanosine(9)-N1)-methyltransferase activity"/>
    <property type="evidence" value="ECO:0007669"/>
    <property type="project" value="UniProtKB-EC"/>
</dbReference>